<evidence type="ECO:0000313" key="1">
    <source>
        <dbReference type="EMBL" id="EFA05840.1"/>
    </source>
</evidence>
<organism evidence="1 2">
    <name type="scientific">Tribolium castaneum</name>
    <name type="common">Red flour beetle</name>
    <dbReference type="NCBI Taxonomy" id="7070"/>
    <lineage>
        <taxon>Eukaryota</taxon>
        <taxon>Metazoa</taxon>
        <taxon>Ecdysozoa</taxon>
        <taxon>Arthropoda</taxon>
        <taxon>Hexapoda</taxon>
        <taxon>Insecta</taxon>
        <taxon>Pterygota</taxon>
        <taxon>Neoptera</taxon>
        <taxon>Endopterygota</taxon>
        <taxon>Coleoptera</taxon>
        <taxon>Polyphaga</taxon>
        <taxon>Cucujiformia</taxon>
        <taxon>Tenebrionidae</taxon>
        <taxon>Tenebrionidae incertae sedis</taxon>
        <taxon>Tribolium</taxon>
    </lineage>
</organism>
<gene>
    <name evidence="1" type="primary">GLEAN_08624</name>
    <name evidence="1" type="ORF">TcasGA2_TC008624</name>
</gene>
<proteinExistence type="predicted"/>
<accession>D6WTJ5</accession>
<reference evidence="1 2" key="1">
    <citation type="journal article" date="2008" name="Nature">
        <title>The genome of the model beetle and pest Tribolium castaneum.</title>
        <authorList>
            <consortium name="Tribolium Genome Sequencing Consortium"/>
            <person name="Richards S."/>
            <person name="Gibbs R.A."/>
            <person name="Weinstock G.M."/>
            <person name="Brown S.J."/>
            <person name="Denell R."/>
            <person name="Beeman R.W."/>
            <person name="Gibbs R."/>
            <person name="Beeman R.W."/>
            <person name="Brown S.J."/>
            <person name="Bucher G."/>
            <person name="Friedrich M."/>
            <person name="Grimmelikhuijzen C.J."/>
            <person name="Klingler M."/>
            <person name="Lorenzen M."/>
            <person name="Richards S."/>
            <person name="Roth S."/>
            <person name="Schroder R."/>
            <person name="Tautz D."/>
            <person name="Zdobnov E.M."/>
            <person name="Muzny D."/>
            <person name="Gibbs R.A."/>
            <person name="Weinstock G.M."/>
            <person name="Attaway T."/>
            <person name="Bell S."/>
            <person name="Buhay C.J."/>
            <person name="Chandrabose M.N."/>
            <person name="Chavez D."/>
            <person name="Clerk-Blankenburg K.P."/>
            <person name="Cree A."/>
            <person name="Dao M."/>
            <person name="Davis C."/>
            <person name="Chacko J."/>
            <person name="Dinh H."/>
            <person name="Dugan-Rocha S."/>
            <person name="Fowler G."/>
            <person name="Garner T.T."/>
            <person name="Garnes J."/>
            <person name="Gnirke A."/>
            <person name="Hawes A."/>
            <person name="Hernandez J."/>
            <person name="Hines S."/>
            <person name="Holder M."/>
            <person name="Hume J."/>
            <person name="Jhangiani S.N."/>
            <person name="Joshi V."/>
            <person name="Khan Z.M."/>
            <person name="Jackson L."/>
            <person name="Kovar C."/>
            <person name="Kowis A."/>
            <person name="Lee S."/>
            <person name="Lewis L.R."/>
            <person name="Margolis J."/>
            <person name="Morgan M."/>
            <person name="Nazareth L.V."/>
            <person name="Nguyen N."/>
            <person name="Okwuonu G."/>
            <person name="Parker D."/>
            <person name="Richards S."/>
            <person name="Ruiz S.J."/>
            <person name="Santibanez J."/>
            <person name="Savard J."/>
            <person name="Scherer S.E."/>
            <person name="Schneider B."/>
            <person name="Sodergren E."/>
            <person name="Tautz D."/>
            <person name="Vattahil S."/>
            <person name="Villasana D."/>
            <person name="White C.S."/>
            <person name="Wright R."/>
            <person name="Park Y."/>
            <person name="Beeman R.W."/>
            <person name="Lord J."/>
            <person name="Oppert B."/>
            <person name="Lorenzen M."/>
            <person name="Brown S."/>
            <person name="Wang L."/>
            <person name="Savard J."/>
            <person name="Tautz D."/>
            <person name="Richards S."/>
            <person name="Weinstock G."/>
            <person name="Gibbs R.A."/>
            <person name="Liu Y."/>
            <person name="Worley K."/>
            <person name="Weinstock G."/>
            <person name="Elsik C.G."/>
            <person name="Reese J.T."/>
            <person name="Elhaik E."/>
            <person name="Landan G."/>
            <person name="Graur D."/>
            <person name="Arensburger P."/>
            <person name="Atkinson P."/>
            <person name="Beeman R.W."/>
            <person name="Beidler J."/>
            <person name="Brown S.J."/>
            <person name="Demuth J.P."/>
            <person name="Drury D.W."/>
            <person name="Du Y.Z."/>
            <person name="Fujiwara H."/>
            <person name="Lorenzen M."/>
            <person name="Maselli V."/>
            <person name="Osanai M."/>
            <person name="Park Y."/>
            <person name="Robertson H.M."/>
            <person name="Tu Z."/>
            <person name="Wang J.J."/>
            <person name="Wang S."/>
            <person name="Richards S."/>
            <person name="Song H."/>
            <person name="Zhang L."/>
            <person name="Sodergren E."/>
            <person name="Werner D."/>
            <person name="Stanke M."/>
            <person name="Morgenstern B."/>
            <person name="Solovyev V."/>
            <person name="Kosarev P."/>
            <person name="Brown G."/>
            <person name="Chen H.C."/>
            <person name="Ermolaeva O."/>
            <person name="Hlavina W."/>
            <person name="Kapustin Y."/>
            <person name="Kiryutin B."/>
            <person name="Kitts P."/>
            <person name="Maglott D."/>
            <person name="Pruitt K."/>
            <person name="Sapojnikov V."/>
            <person name="Souvorov A."/>
            <person name="Mackey A.J."/>
            <person name="Waterhouse R.M."/>
            <person name="Wyder S."/>
            <person name="Zdobnov E.M."/>
            <person name="Zdobnov E.M."/>
            <person name="Wyder S."/>
            <person name="Kriventseva E.V."/>
            <person name="Kadowaki T."/>
            <person name="Bork P."/>
            <person name="Aranda M."/>
            <person name="Bao R."/>
            <person name="Beermann A."/>
            <person name="Berns N."/>
            <person name="Bolognesi R."/>
            <person name="Bonneton F."/>
            <person name="Bopp D."/>
            <person name="Brown S.J."/>
            <person name="Bucher G."/>
            <person name="Butts T."/>
            <person name="Chaumot A."/>
            <person name="Denell R.E."/>
            <person name="Ferrier D.E."/>
            <person name="Friedrich M."/>
            <person name="Gordon C.M."/>
            <person name="Jindra M."/>
            <person name="Klingler M."/>
            <person name="Lan Q."/>
            <person name="Lattorff H.M."/>
            <person name="Laudet V."/>
            <person name="von Levetsow C."/>
            <person name="Liu Z."/>
            <person name="Lutz R."/>
            <person name="Lynch J.A."/>
            <person name="da Fonseca R.N."/>
            <person name="Posnien N."/>
            <person name="Reuter R."/>
            <person name="Roth S."/>
            <person name="Savard J."/>
            <person name="Schinko J.B."/>
            <person name="Schmitt C."/>
            <person name="Schoppmeier M."/>
            <person name="Schroder R."/>
            <person name="Shippy T.D."/>
            <person name="Simonnet F."/>
            <person name="Marques-Souza H."/>
            <person name="Tautz D."/>
            <person name="Tomoyasu Y."/>
            <person name="Trauner J."/>
            <person name="Van der Zee M."/>
            <person name="Vervoort M."/>
            <person name="Wittkopp N."/>
            <person name="Wimmer E.A."/>
            <person name="Yang X."/>
            <person name="Jones A.K."/>
            <person name="Sattelle D.B."/>
            <person name="Ebert P.R."/>
            <person name="Nelson D."/>
            <person name="Scott J.G."/>
            <person name="Beeman R.W."/>
            <person name="Muthukrishnan S."/>
            <person name="Kramer K.J."/>
            <person name="Arakane Y."/>
            <person name="Beeman R.W."/>
            <person name="Zhu Q."/>
            <person name="Hogenkamp D."/>
            <person name="Dixit R."/>
            <person name="Oppert B."/>
            <person name="Jiang H."/>
            <person name="Zou Z."/>
            <person name="Marshall J."/>
            <person name="Elpidina E."/>
            <person name="Vinokurov K."/>
            <person name="Oppert C."/>
            <person name="Zou Z."/>
            <person name="Evans J."/>
            <person name="Lu Z."/>
            <person name="Zhao P."/>
            <person name="Sumathipala N."/>
            <person name="Altincicek B."/>
            <person name="Vilcinskas A."/>
            <person name="Williams M."/>
            <person name="Hultmark D."/>
            <person name="Hetru C."/>
            <person name="Jiang H."/>
            <person name="Grimmelikhuijzen C.J."/>
            <person name="Hauser F."/>
            <person name="Cazzamali G."/>
            <person name="Williamson M."/>
            <person name="Park Y."/>
            <person name="Li B."/>
            <person name="Tanaka Y."/>
            <person name="Predel R."/>
            <person name="Neupert S."/>
            <person name="Schachtner J."/>
            <person name="Verleyen P."/>
            <person name="Raible F."/>
            <person name="Bork P."/>
            <person name="Friedrich M."/>
            <person name="Walden K.K."/>
            <person name="Robertson H.M."/>
            <person name="Angeli S."/>
            <person name="Foret S."/>
            <person name="Bucher G."/>
            <person name="Schuetz S."/>
            <person name="Maleszka R."/>
            <person name="Wimmer E.A."/>
            <person name="Beeman R.W."/>
            <person name="Lorenzen M."/>
            <person name="Tomoyasu Y."/>
            <person name="Miller S.C."/>
            <person name="Grossmann D."/>
            <person name="Bucher G."/>
        </authorList>
    </citation>
    <scope>NUCLEOTIDE SEQUENCE [LARGE SCALE GENOMIC DNA]</scope>
    <source>
        <strain evidence="1 2">Georgia GA2</strain>
    </source>
</reference>
<dbReference type="Proteomes" id="UP000007266">
    <property type="component" value="Linkage group 7"/>
</dbReference>
<reference evidence="1 2" key="2">
    <citation type="journal article" date="2010" name="Nucleic Acids Res.">
        <title>BeetleBase in 2010: revisions to provide comprehensive genomic information for Tribolium castaneum.</title>
        <authorList>
            <person name="Kim H.S."/>
            <person name="Murphy T."/>
            <person name="Xia J."/>
            <person name="Caragea D."/>
            <person name="Park Y."/>
            <person name="Beeman R.W."/>
            <person name="Lorenzen M.D."/>
            <person name="Butcher S."/>
            <person name="Manak J.R."/>
            <person name="Brown S.J."/>
        </authorList>
    </citation>
    <scope>GENOME REANNOTATION</scope>
    <source>
        <strain evidence="1 2">Georgia GA2</strain>
    </source>
</reference>
<dbReference type="EMBL" id="KQ971354">
    <property type="protein sequence ID" value="EFA05840.1"/>
    <property type="molecule type" value="Genomic_DNA"/>
</dbReference>
<protein>
    <submittedName>
        <fullName evidence="1">Uncharacterized protein</fullName>
    </submittedName>
</protein>
<dbReference type="HOGENOM" id="CLU_2925580_0_0_1"/>
<evidence type="ECO:0000313" key="2">
    <source>
        <dbReference type="Proteomes" id="UP000007266"/>
    </source>
</evidence>
<dbReference type="InParanoid" id="D6WTJ5"/>
<keyword evidence="2" id="KW-1185">Reference proteome</keyword>
<name>D6WTJ5_TRICA</name>
<dbReference type="AlphaFoldDB" id="D6WTJ5"/>
<sequence length="61" mass="7099">MAEKMPGMTSSPVLNRDLIYDRRSIRAKDELFRAKKGKNKTDKHVAIKKQMDLIRNPKSLE</sequence>